<accession>A0A0F9I0I4</accession>
<evidence type="ECO:0000313" key="1">
    <source>
        <dbReference type="EMBL" id="KKL80887.1"/>
    </source>
</evidence>
<feature type="non-terminal residue" evidence="1">
    <location>
        <position position="1"/>
    </location>
</feature>
<sequence length="232" mass="27345">GLAECSICFEKIKNPLNTYKTNFNIVLVCEKCNQVFSPEQMDVITHAFNVARGIFEVTEGNRIIIKDVLYDVQSKLKLQDEENFSVQFLFQKILLRAQIYRLRLNNFFLMNCQYSKKVLKQPNCVICRKPIIRNMHKGDPKPNKENICDYCKLKFSEGEILTMTLLFKNYGGFFNKMDSRKLSLKQILEDLLNHMNKEKTLSRMIELNEIALHQALLFGYHPKRFIEELKNF</sequence>
<protein>
    <submittedName>
        <fullName evidence="1">Uncharacterized protein</fullName>
    </submittedName>
</protein>
<name>A0A0F9I0I4_9ZZZZ</name>
<proteinExistence type="predicted"/>
<comment type="caution">
    <text evidence="1">The sequence shown here is derived from an EMBL/GenBank/DDBJ whole genome shotgun (WGS) entry which is preliminary data.</text>
</comment>
<organism evidence="1">
    <name type="scientific">marine sediment metagenome</name>
    <dbReference type="NCBI Taxonomy" id="412755"/>
    <lineage>
        <taxon>unclassified sequences</taxon>
        <taxon>metagenomes</taxon>
        <taxon>ecological metagenomes</taxon>
    </lineage>
</organism>
<dbReference type="AlphaFoldDB" id="A0A0F9I0I4"/>
<reference evidence="1" key="1">
    <citation type="journal article" date="2015" name="Nature">
        <title>Complex archaea that bridge the gap between prokaryotes and eukaryotes.</title>
        <authorList>
            <person name="Spang A."/>
            <person name="Saw J.H."/>
            <person name="Jorgensen S.L."/>
            <person name="Zaremba-Niedzwiedzka K."/>
            <person name="Martijn J."/>
            <person name="Lind A.E."/>
            <person name="van Eijk R."/>
            <person name="Schleper C."/>
            <person name="Guy L."/>
            <person name="Ettema T.J."/>
        </authorList>
    </citation>
    <scope>NUCLEOTIDE SEQUENCE</scope>
</reference>
<gene>
    <name evidence="1" type="ORF">LCGC14_2000280</name>
</gene>
<dbReference type="EMBL" id="LAZR01022723">
    <property type="protein sequence ID" value="KKL80887.1"/>
    <property type="molecule type" value="Genomic_DNA"/>
</dbReference>